<dbReference type="AlphaFoldDB" id="A0A6A8A627"/>
<reference evidence="2 3" key="1">
    <citation type="submission" date="2019-11" db="EMBL/GenBank/DDBJ databases">
        <title>Genome analysis of Rhizobacterium cereale a novel genus and species isolated from maize roots in North Spain.</title>
        <authorList>
            <person name="Menendez E."/>
            <person name="Flores-Felix J.D."/>
            <person name="Ramirez-Bahena M.-H."/>
            <person name="Igual J.M."/>
            <person name="Garcia-Fraile P."/>
            <person name="Peix A."/>
            <person name="Velazquez E."/>
        </authorList>
    </citation>
    <scope>NUCLEOTIDE SEQUENCE [LARGE SCALE GENOMIC DNA]</scope>
    <source>
        <strain evidence="2 3">RZME27</strain>
    </source>
</reference>
<feature type="region of interest" description="Disordered" evidence="1">
    <location>
        <begin position="44"/>
        <end position="158"/>
    </location>
</feature>
<feature type="compositionally biased region" description="Basic and acidic residues" evidence="1">
    <location>
        <begin position="53"/>
        <end position="62"/>
    </location>
</feature>
<evidence type="ECO:0000313" key="2">
    <source>
        <dbReference type="EMBL" id="MQY46563.1"/>
    </source>
</evidence>
<dbReference type="Proteomes" id="UP000435138">
    <property type="component" value="Unassembled WGS sequence"/>
</dbReference>
<gene>
    <name evidence="2" type="ORF">GAO09_10960</name>
</gene>
<dbReference type="RefSeq" id="WP_153354052.1">
    <property type="nucleotide sequence ID" value="NZ_JAYKOO010000006.1"/>
</dbReference>
<accession>A0A6A8A627</accession>
<comment type="caution">
    <text evidence="2">The sequence shown here is derived from an EMBL/GenBank/DDBJ whole genome shotgun (WGS) entry which is preliminary data.</text>
</comment>
<keyword evidence="3" id="KW-1185">Reference proteome</keyword>
<evidence type="ECO:0000313" key="3">
    <source>
        <dbReference type="Proteomes" id="UP000435138"/>
    </source>
</evidence>
<proteinExistence type="predicted"/>
<dbReference type="EMBL" id="WIXI01000041">
    <property type="protein sequence ID" value="MQY46563.1"/>
    <property type="molecule type" value="Genomic_DNA"/>
</dbReference>
<feature type="compositionally biased region" description="Basic residues" evidence="1">
    <location>
        <begin position="122"/>
        <end position="131"/>
    </location>
</feature>
<feature type="compositionally biased region" description="Basic and acidic residues" evidence="1">
    <location>
        <begin position="98"/>
        <end position="116"/>
    </location>
</feature>
<protein>
    <submittedName>
        <fullName evidence="2">Uncharacterized protein</fullName>
    </submittedName>
</protein>
<name>A0A6A8A627_9HYPH</name>
<organism evidence="2 3">
    <name type="scientific">Endobacterium cereale</name>
    <dbReference type="NCBI Taxonomy" id="2663029"/>
    <lineage>
        <taxon>Bacteria</taxon>
        <taxon>Pseudomonadati</taxon>
        <taxon>Pseudomonadota</taxon>
        <taxon>Alphaproteobacteria</taxon>
        <taxon>Hyphomicrobiales</taxon>
        <taxon>Rhizobiaceae</taxon>
        <taxon>Endobacterium</taxon>
    </lineage>
</organism>
<evidence type="ECO:0000256" key="1">
    <source>
        <dbReference type="SAM" id="MobiDB-lite"/>
    </source>
</evidence>
<sequence length="188" mass="20977">MKKPQRNFVIEYKSGRRKTEAKAPSSIWGDLDLKSVARDVETVLPDELSGDAKTVESEHAKPPEGPAPAISILDHHAPISTGVEVGEPSQYEDTATDDVGKTPDENDAREIADHAAPELQARKPRKTSKGRRAVEIRPLPKTGNNTPVEHDTEPDDLEQLEAENRFLKTMLAAKLRKENAWLRERLYL</sequence>